<protein>
    <submittedName>
        <fullName evidence="1">Uncharacterized protein</fullName>
    </submittedName>
</protein>
<organism evidence="1 2">
    <name type="scientific">Microvirga brassicacearum</name>
    <dbReference type="NCBI Taxonomy" id="2580413"/>
    <lineage>
        <taxon>Bacteria</taxon>
        <taxon>Pseudomonadati</taxon>
        <taxon>Pseudomonadota</taxon>
        <taxon>Alphaproteobacteria</taxon>
        <taxon>Hyphomicrobiales</taxon>
        <taxon>Methylobacteriaceae</taxon>
        <taxon>Microvirga</taxon>
    </lineage>
</organism>
<evidence type="ECO:0000313" key="2">
    <source>
        <dbReference type="Proteomes" id="UP000325684"/>
    </source>
</evidence>
<reference evidence="1 2" key="1">
    <citation type="journal article" date="2019" name="Microorganisms">
        <title>Genome Insights into the Novel Species Microvirga brassicacearum, a Rapeseed Endophyte with Biotechnological Potential.</title>
        <authorList>
            <person name="Jimenez-Gomez A."/>
            <person name="Saati-Santamaria Z."/>
            <person name="Igual J.M."/>
            <person name="Rivas R."/>
            <person name="Mateos P.F."/>
            <person name="Garcia-Fraile P."/>
        </authorList>
    </citation>
    <scope>NUCLEOTIDE SEQUENCE [LARGE SCALE GENOMIC DNA]</scope>
    <source>
        <strain evidence="1 2">CDVBN77</strain>
    </source>
</reference>
<comment type="caution">
    <text evidence="1">The sequence shown here is derived from an EMBL/GenBank/DDBJ whole genome shotgun (WGS) entry which is preliminary data.</text>
</comment>
<dbReference type="AlphaFoldDB" id="A0A5N3PAS2"/>
<proteinExistence type="predicted"/>
<gene>
    <name evidence="1" type="ORF">FEZ63_12210</name>
</gene>
<dbReference type="Proteomes" id="UP000325684">
    <property type="component" value="Unassembled WGS sequence"/>
</dbReference>
<accession>A0A5N3PAS2</accession>
<name>A0A5N3PAS2_9HYPH</name>
<evidence type="ECO:0000313" key="1">
    <source>
        <dbReference type="EMBL" id="KAB0266846.1"/>
    </source>
</evidence>
<keyword evidence="2" id="KW-1185">Reference proteome</keyword>
<dbReference type="EMBL" id="VCMV01000015">
    <property type="protein sequence ID" value="KAB0266846.1"/>
    <property type="molecule type" value="Genomic_DNA"/>
</dbReference>
<sequence length="64" mass="6645">MKIRLTSSGMVWLGVVAGLLVLAFTNAHLVYIAFSSEPGCVPHTKQIGTVNGVGAPFRAAKSAC</sequence>